<dbReference type="AlphaFoldDB" id="A0A1R4H759"/>
<sequence>MGSTFVAIILSAYNFNVVTADKKSCSFYRANQLQHGFSANP</sequence>
<proteinExistence type="predicted"/>
<name>A0A1R4H759_9GAMM</name>
<accession>A0A1R4H759</accession>
<keyword evidence="2" id="KW-1185">Reference proteome</keyword>
<dbReference type="EMBL" id="FUKJ01000169">
    <property type="protein sequence ID" value="SJM92029.1"/>
    <property type="molecule type" value="Genomic_DNA"/>
</dbReference>
<evidence type="ECO:0000313" key="2">
    <source>
        <dbReference type="Proteomes" id="UP000195442"/>
    </source>
</evidence>
<gene>
    <name evidence="1" type="ORF">CRENPOLYSF2_2500005</name>
</gene>
<organism evidence="1 2">
    <name type="scientific">Crenothrix polyspora</name>
    <dbReference type="NCBI Taxonomy" id="360316"/>
    <lineage>
        <taxon>Bacteria</taxon>
        <taxon>Pseudomonadati</taxon>
        <taxon>Pseudomonadota</taxon>
        <taxon>Gammaproteobacteria</taxon>
        <taxon>Methylococcales</taxon>
        <taxon>Crenotrichaceae</taxon>
        <taxon>Crenothrix</taxon>
    </lineage>
</organism>
<dbReference type="Proteomes" id="UP000195442">
    <property type="component" value="Unassembled WGS sequence"/>
</dbReference>
<reference evidence="2" key="1">
    <citation type="submission" date="2017-02" db="EMBL/GenBank/DDBJ databases">
        <authorList>
            <person name="Daims H."/>
        </authorList>
    </citation>
    <scope>NUCLEOTIDE SEQUENCE [LARGE SCALE GENOMIC DNA]</scope>
</reference>
<evidence type="ECO:0000313" key="1">
    <source>
        <dbReference type="EMBL" id="SJM92029.1"/>
    </source>
</evidence>
<protein>
    <submittedName>
        <fullName evidence="1">Uncharacterized protein</fullName>
    </submittedName>
</protein>